<evidence type="ECO:0000313" key="6">
    <source>
        <dbReference type="EMBL" id="CEM38449.1"/>
    </source>
</evidence>
<feature type="region of interest" description="Disordered" evidence="5">
    <location>
        <begin position="228"/>
        <end position="268"/>
    </location>
</feature>
<dbReference type="InterPro" id="IPR023333">
    <property type="entry name" value="Proteasome_suB-type"/>
</dbReference>
<evidence type="ECO:0000256" key="2">
    <source>
        <dbReference type="ARBA" id="ARBA00022670"/>
    </source>
</evidence>
<evidence type="ECO:0000313" key="7">
    <source>
        <dbReference type="Proteomes" id="UP000041254"/>
    </source>
</evidence>
<dbReference type="GO" id="GO:0004298">
    <property type="term" value="F:threonine-type endopeptidase activity"/>
    <property type="evidence" value="ECO:0007669"/>
    <property type="project" value="UniProtKB-KW"/>
</dbReference>
<feature type="compositionally biased region" description="Polar residues" evidence="5">
    <location>
        <begin position="235"/>
        <end position="248"/>
    </location>
</feature>
<evidence type="ECO:0000256" key="1">
    <source>
        <dbReference type="ARBA" id="ARBA00006053"/>
    </source>
</evidence>
<proteinExistence type="inferred from homology"/>
<dbReference type="OrthoDB" id="276825at2759"/>
<dbReference type="Gene3D" id="3.60.20.10">
    <property type="entry name" value="Glutamine Phosphoribosylpyrophosphate, subunit 1, domain 1"/>
    <property type="match status" value="1"/>
</dbReference>
<dbReference type="CDD" id="cd01913">
    <property type="entry name" value="protease_HslV"/>
    <property type="match status" value="1"/>
</dbReference>
<dbReference type="VEuPathDB" id="CryptoDB:Vbra_23044"/>
<dbReference type="GO" id="GO:0009376">
    <property type="term" value="C:HslUV protease complex"/>
    <property type="evidence" value="ECO:0007669"/>
    <property type="project" value="InterPro"/>
</dbReference>
<evidence type="ECO:0000256" key="3">
    <source>
        <dbReference type="ARBA" id="ARBA00022698"/>
    </source>
</evidence>
<dbReference type="InParanoid" id="A0A0G4H406"/>
<protein>
    <submittedName>
        <fullName evidence="6">Uncharacterized protein</fullName>
    </submittedName>
</protein>
<dbReference type="AlphaFoldDB" id="A0A0G4H406"/>
<comment type="similarity">
    <text evidence="1">Belongs to the peptidase T1B family. HslV subfamily.</text>
</comment>
<keyword evidence="7" id="KW-1185">Reference proteome</keyword>
<dbReference type="OMA" id="WRTDKML"/>
<accession>A0A0G4H406</accession>
<dbReference type="Proteomes" id="UP000041254">
    <property type="component" value="Unassembled WGS sequence"/>
</dbReference>
<keyword evidence="4" id="KW-0378">Hydrolase</keyword>
<dbReference type="PANTHER" id="PTHR32194:SF7">
    <property type="entry name" value="ATP-DEPENDENT PROTEASE SUBUNIT HSLV"/>
    <property type="match status" value="1"/>
</dbReference>
<keyword evidence="2" id="KW-0645">Protease</keyword>
<dbReference type="PhylomeDB" id="A0A0G4H406"/>
<dbReference type="PANTHER" id="PTHR32194">
    <property type="entry name" value="METALLOPROTEASE TLDD"/>
    <property type="match status" value="1"/>
</dbReference>
<sequence length="268" mass="28650">MKPLTSFTSLAGRPLSQCVRGYSHWRGPSYGYPPQGYQFHAGSGGHGPLEPRHATTILCVRKGNQVAMVGDGQVTQGNTIIKPNARKLRKLQSNVIAGFAGATADCLTLVDRLEGKLEEYPGQLLRACVELAKAWRLDRYLRNLEAVMIVADEKLSLEVTGNGDVLESHDGILGVGSGGNYALAAARALIDAKVDLPAKDIALKAMHIAADMDIGTNHNFIVESIDSAQPFDPNADNSPASLPSTAESRASPPLTPPDEDDEPKKKSE</sequence>
<dbReference type="InterPro" id="IPR022281">
    <property type="entry name" value="ATP-dep_Prtase_HsIV_su"/>
</dbReference>
<dbReference type="NCBIfam" id="TIGR03692">
    <property type="entry name" value="ATP_dep_HslV"/>
    <property type="match status" value="1"/>
</dbReference>
<dbReference type="EMBL" id="CDMY01000984">
    <property type="protein sequence ID" value="CEM38449.1"/>
    <property type="molecule type" value="Genomic_DNA"/>
</dbReference>
<dbReference type="GO" id="GO:0005839">
    <property type="term" value="C:proteasome core complex"/>
    <property type="evidence" value="ECO:0007669"/>
    <property type="project" value="InterPro"/>
</dbReference>
<dbReference type="PROSITE" id="PS51476">
    <property type="entry name" value="PROTEASOME_BETA_2"/>
    <property type="match status" value="1"/>
</dbReference>
<dbReference type="NCBIfam" id="NF003964">
    <property type="entry name" value="PRK05456.1"/>
    <property type="match status" value="1"/>
</dbReference>
<gene>
    <name evidence="6" type="ORF">Vbra_23044</name>
</gene>
<organism evidence="6 7">
    <name type="scientific">Vitrella brassicaformis (strain CCMP3155)</name>
    <dbReference type="NCBI Taxonomy" id="1169540"/>
    <lineage>
        <taxon>Eukaryota</taxon>
        <taxon>Sar</taxon>
        <taxon>Alveolata</taxon>
        <taxon>Colpodellida</taxon>
        <taxon>Vitrellaceae</taxon>
        <taxon>Vitrella</taxon>
    </lineage>
</organism>
<dbReference type="GO" id="GO:0051603">
    <property type="term" value="P:proteolysis involved in protein catabolic process"/>
    <property type="evidence" value="ECO:0007669"/>
    <property type="project" value="InterPro"/>
</dbReference>
<dbReference type="Pfam" id="PF00227">
    <property type="entry name" value="Proteasome"/>
    <property type="match status" value="1"/>
</dbReference>
<keyword evidence="3" id="KW-0888">Threonine protease</keyword>
<evidence type="ECO:0000256" key="4">
    <source>
        <dbReference type="ARBA" id="ARBA00022801"/>
    </source>
</evidence>
<name>A0A0G4H406_VITBC</name>
<evidence type="ECO:0000256" key="5">
    <source>
        <dbReference type="SAM" id="MobiDB-lite"/>
    </source>
</evidence>
<dbReference type="InterPro" id="IPR001353">
    <property type="entry name" value="Proteasome_sua/b"/>
</dbReference>
<dbReference type="InterPro" id="IPR029055">
    <property type="entry name" value="Ntn_hydrolases_N"/>
</dbReference>
<reference evidence="6 7" key="1">
    <citation type="submission" date="2014-11" db="EMBL/GenBank/DDBJ databases">
        <authorList>
            <person name="Zhu J."/>
            <person name="Qi W."/>
            <person name="Song R."/>
        </authorList>
    </citation>
    <scope>NUCLEOTIDE SEQUENCE [LARGE SCALE GENOMIC DNA]</scope>
</reference>
<dbReference type="STRING" id="1169540.A0A0G4H406"/>
<dbReference type="SUPFAM" id="SSF56235">
    <property type="entry name" value="N-terminal nucleophile aminohydrolases (Ntn hydrolases)"/>
    <property type="match status" value="1"/>
</dbReference>